<evidence type="ECO:0000313" key="11">
    <source>
        <dbReference type="Proteomes" id="UP001591681"/>
    </source>
</evidence>
<feature type="domain" description="Fibronectin type-III" evidence="9">
    <location>
        <begin position="699"/>
        <end position="787"/>
    </location>
</feature>
<dbReference type="Gene3D" id="2.60.40.10">
    <property type="entry name" value="Immunoglobulins"/>
    <property type="match status" value="8"/>
</dbReference>
<dbReference type="FunFam" id="3.40.50.410:FF:000004">
    <property type="entry name" value="collagen alpha-6(VI) chain"/>
    <property type="match status" value="1"/>
</dbReference>
<dbReference type="Pfam" id="PF00092">
    <property type="entry name" value="VWA"/>
    <property type="match status" value="2"/>
</dbReference>
<feature type="compositionally biased region" description="Polar residues" evidence="7">
    <location>
        <begin position="1"/>
        <end position="13"/>
    </location>
</feature>
<dbReference type="EMBL" id="JBHFQA010000011">
    <property type="protein sequence ID" value="KAL2091043.1"/>
    <property type="molecule type" value="Genomic_DNA"/>
</dbReference>
<dbReference type="Proteomes" id="UP001591681">
    <property type="component" value="Unassembled WGS sequence"/>
</dbReference>
<keyword evidence="2" id="KW-0964">Secreted</keyword>
<dbReference type="Pfam" id="PF00041">
    <property type="entry name" value="fn3"/>
    <property type="match status" value="8"/>
</dbReference>
<evidence type="ECO:0000259" key="8">
    <source>
        <dbReference type="PROSITE" id="PS50234"/>
    </source>
</evidence>
<dbReference type="InterPro" id="IPR013783">
    <property type="entry name" value="Ig-like_fold"/>
</dbReference>
<feature type="domain" description="Fibronectin type-III" evidence="9">
    <location>
        <begin position="881"/>
        <end position="969"/>
    </location>
</feature>
<accession>A0ABD1JVY3</accession>
<dbReference type="InterPro" id="IPR050525">
    <property type="entry name" value="ECM_Assembly_Org"/>
</dbReference>
<dbReference type="FunFam" id="2.60.40.10:FF:000307">
    <property type="entry name" value="collagen alpha-1(VII) chain isoform X1"/>
    <property type="match status" value="3"/>
</dbReference>
<feature type="compositionally biased region" description="Basic and acidic residues" evidence="7">
    <location>
        <begin position="1224"/>
        <end position="1235"/>
    </location>
</feature>
<evidence type="ECO:0000256" key="3">
    <source>
        <dbReference type="ARBA" id="ARBA00022530"/>
    </source>
</evidence>
<feature type="region of interest" description="Disordered" evidence="7">
    <location>
        <begin position="1"/>
        <end position="42"/>
    </location>
</feature>
<reference evidence="10 11" key="1">
    <citation type="submission" date="2024-09" db="EMBL/GenBank/DDBJ databases">
        <title>A chromosome-level genome assembly of Gray's grenadier anchovy, Coilia grayii.</title>
        <authorList>
            <person name="Fu Z."/>
        </authorList>
    </citation>
    <scope>NUCLEOTIDE SEQUENCE [LARGE SCALE GENOMIC DNA]</scope>
    <source>
        <strain evidence="10">G4</strain>
        <tissue evidence="10">Muscle</tissue>
    </source>
</reference>
<evidence type="ECO:0000256" key="2">
    <source>
        <dbReference type="ARBA" id="ARBA00022525"/>
    </source>
</evidence>
<feature type="domain" description="Fibronectin type-III" evidence="9">
    <location>
        <begin position="439"/>
        <end position="525"/>
    </location>
</feature>
<dbReference type="CDD" id="cd01450">
    <property type="entry name" value="vWFA_subfamily_ECM"/>
    <property type="match status" value="1"/>
</dbReference>
<evidence type="ECO:0000259" key="9">
    <source>
        <dbReference type="PROSITE" id="PS50853"/>
    </source>
</evidence>
<evidence type="ECO:0000256" key="1">
    <source>
        <dbReference type="ARBA" id="ARBA00004498"/>
    </source>
</evidence>
<feature type="region of interest" description="Disordered" evidence="7">
    <location>
        <begin position="1224"/>
        <end position="1245"/>
    </location>
</feature>
<feature type="domain" description="VWFA" evidence="8">
    <location>
        <begin position="1022"/>
        <end position="1194"/>
    </location>
</feature>
<evidence type="ECO:0000256" key="4">
    <source>
        <dbReference type="ARBA" id="ARBA00022729"/>
    </source>
</evidence>
<feature type="domain" description="Fibronectin type-III" evidence="9">
    <location>
        <begin position="790"/>
        <end position="878"/>
    </location>
</feature>
<comment type="caution">
    <text evidence="10">The sequence shown here is derived from an EMBL/GenBank/DDBJ whole genome shotgun (WGS) entry which is preliminary data.</text>
</comment>
<dbReference type="Gene3D" id="3.40.50.410">
    <property type="entry name" value="von Willebrand factor, type A domain"/>
    <property type="match status" value="2"/>
</dbReference>
<name>A0ABD1JVY3_9TELE</name>
<dbReference type="PANTHER" id="PTHR24020">
    <property type="entry name" value="COLLAGEN ALPHA"/>
    <property type="match status" value="1"/>
</dbReference>
<feature type="compositionally biased region" description="Basic and acidic residues" evidence="7">
    <location>
        <begin position="1527"/>
        <end position="1540"/>
    </location>
</feature>
<proteinExistence type="predicted"/>
<dbReference type="InterPro" id="IPR003961">
    <property type="entry name" value="FN3_dom"/>
</dbReference>
<keyword evidence="3" id="KW-0272">Extracellular matrix</keyword>
<feature type="domain" description="Fibronectin type-III" evidence="9">
    <location>
        <begin position="612"/>
        <end position="698"/>
    </location>
</feature>
<evidence type="ECO:0000256" key="5">
    <source>
        <dbReference type="ARBA" id="ARBA00022737"/>
    </source>
</evidence>
<keyword evidence="11" id="KW-1185">Reference proteome</keyword>
<keyword evidence="5" id="KW-0677">Repeat</keyword>
<dbReference type="CDD" id="cd00063">
    <property type="entry name" value="FN3"/>
    <property type="match status" value="8"/>
</dbReference>
<gene>
    <name evidence="10" type="ORF">ACEWY4_013306</name>
</gene>
<dbReference type="SUPFAM" id="SSF53300">
    <property type="entry name" value="vWA-like"/>
    <property type="match status" value="2"/>
</dbReference>
<sequence>MTVFKASSSQVTGQHGPGQRLLLNRQRTGRGDSPGTTAEEAGRNFSGELDSQCNSVRSADVVFLVDGSSSIGRTNFQLVKGFMAGLVKPFASSVGRTGVRFGLVQYSDTSRMEFAFGNFTNGTQVVTAVENIQYKTGGTRTGDGLKFIVDNFFSPSSIRDVPKIVIVITDGKSQDPVTDPVQRLRNLGVKLFALGIKSADERELAQIASSPQNFFSMFVSNFRGLGNLLPHVSPRVCATAGGTYASDEAVQGPTNLQFTSSTTDSLTFRWSPASGQVTGYLIQYTPISGLGQPVSSELQQVTVGPEQQSYTAQSLRSGVDYLVSIIAQYPNSVGEAVSAKSGTKSSQGVSSLRVVRSGFFSISLAWDAPTTQPQGYRVTYGSRTQPASQLEQRLSAGVTTVTLDRLQPDTDYIISVLPLFPGNNTAPARISAKTLRLEAVRQLTVETVSERSVRIRWRAADGARSYRLVWGPFTGRDVETQQVNTESHTLSNLQPDVEYIITVIALYDNNVEGPAATARFKTERFEQQVLRATPLGPSSIRLTWNLIRSARGYRVEYKRDGGPVETVSFPQTTTTHDLRQLRPQTEYVITLYTLYEGREEATPVSTAPPAAKVTDLQVTNVNSRRIRIAWKGVSGATAYRVTWRQGNNAAQYREVPSDRSSFTIEGLQPDEYVLVAVAAVIDGSVGEAVTLSSRTHGYGISGLRVTQLTSRRITISWDRSPSATGYKITWRHSNGAESTRNVAAAETSYTIDGLEEAAAYRIFVSALVGSTEGTPATINTRTEVNGSVGTVTDLKVLAPQDEAVRVSWVGVQGATSYRVVWKKTEGGEEQSRVVGADVTSVDLEQLERGAQYEVQVMAVVQNQEGSPVSVRVTTPGEVTERVESLQVLEVRPGTLRLTWGALTGVTGYRLYWSTAGEAERSQLIRRDVTSYDLEGLRPGLIYIIRLGALFQDRESEAVTIRASTDSGEGQSQVLSGSANSFRVSGLRLGRRYVFSLQPSFQNQLGTVATVEERTVCVDGRLDVVFLVPASRDRSRLKDPLLSLLASAAGTLTTIGPRDSQMGVLAYSDVPRVHFLLNRHSNSQTLLQEILSTPFSAGPGNAIGQALTYTQRYFLTVSAGRRRVAGVVVLIADGRSTDDAIRAAAELRAAGVTVLAVGIGRADSEELRRVVTDGSTQNLLLVPDAAQLYRYHPELADLLCGLARGTGITVPDREHCTVQCPKAEKALEGQKGHQEEVQDPQWESEERKERGGFQDWMGVPDFLADQELLDLLEHRDLRAFQESEEILASQEGLVLKVPKERKDKRVVLVPMGGKEVLGHPDRMVAPGYLVHLVFLARVPQEWAVVWQLKVTLAVQERSQRVSPDLQAVKESLVTVALEDLLEKEATRVTEAKGGNQASKETGGTLVSLAVLDFLDPEDCQGHLHFQEKRAVKVNPEILGAEDFQVLVCKALPELKENQVIEVTVARQGKLGSRVEMGRLEQPANQGKRESKGCQGRLETVVRGEFRARLVPQEKRGRRETPGSMGPKAPKEKQECRGPQDHRERGELQDWMGVMGWMENLEQQELLDYEVTQENRGNLAEMGRMEHQEKMEERVRKERLDLLDEM</sequence>
<dbReference type="PRINTS" id="PR00453">
    <property type="entry name" value="VWFADOMAIN"/>
</dbReference>
<dbReference type="InterPro" id="IPR036116">
    <property type="entry name" value="FN3_sf"/>
</dbReference>
<dbReference type="InterPro" id="IPR036465">
    <property type="entry name" value="vWFA_dom_sf"/>
</dbReference>
<dbReference type="PROSITE" id="PS50234">
    <property type="entry name" value="VWFA"/>
    <property type="match status" value="2"/>
</dbReference>
<evidence type="ECO:0000256" key="7">
    <source>
        <dbReference type="SAM" id="MobiDB-lite"/>
    </source>
</evidence>
<feature type="region of interest" description="Disordered" evidence="7">
    <location>
        <begin position="1508"/>
        <end position="1540"/>
    </location>
</feature>
<comment type="subcellular location">
    <subcellularLocation>
        <location evidence="1">Secreted</location>
        <location evidence="1">Extracellular space</location>
        <location evidence="1">Extracellular matrix</location>
    </subcellularLocation>
</comment>
<dbReference type="SMART" id="SM00060">
    <property type="entry name" value="FN3"/>
    <property type="match status" value="8"/>
</dbReference>
<feature type="compositionally biased region" description="Basic and acidic residues" evidence="7">
    <location>
        <begin position="1508"/>
        <end position="1519"/>
    </location>
</feature>
<keyword evidence="6" id="KW-0325">Glycoprotein</keyword>
<dbReference type="SMART" id="SM00327">
    <property type="entry name" value="VWA"/>
    <property type="match status" value="2"/>
</dbReference>
<organism evidence="10 11">
    <name type="scientific">Coilia grayii</name>
    <name type="common">Gray's grenadier anchovy</name>
    <dbReference type="NCBI Taxonomy" id="363190"/>
    <lineage>
        <taxon>Eukaryota</taxon>
        <taxon>Metazoa</taxon>
        <taxon>Chordata</taxon>
        <taxon>Craniata</taxon>
        <taxon>Vertebrata</taxon>
        <taxon>Euteleostomi</taxon>
        <taxon>Actinopterygii</taxon>
        <taxon>Neopterygii</taxon>
        <taxon>Teleostei</taxon>
        <taxon>Clupei</taxon>
        <taxon>Clupeiformes</taxon>
        <taxon>Clupeoidei</taxon>
        <taxon>Engraulidae</taxon>
        <taxon>Coilinae</taxon>
        <taxon>Coilia</taxon>
    </lineage>
</organism>
<evidence type="ECO:0000313" key="10">
    <source>
        <dbReference type="EMBL" id="KAL2091043.1"/>
    </source>
</evidence>
<feature type="domain" description="Fibronectin type-III" evidence="9">
    <location>
        <begin position="526"/>
        <end position="609"/>
    </location>
</feature>
<protein>
    <recommendedName>
        <fullName evidence="12">Collagen alpha-1(VII) chain-like</fullName>
    </recommendedName>
</protein>
<dbReference type="SUPFAM" id="SSF49265">
    <property type="entry name" value="Fibronectin type III"/>
    <property type="match status" value="5"/>
</dbReference>
<dbReference type="PROSITE" id="PS50853">
    <property type="entry name" value="FN3"/>
    <property type="match status" value="8"/>
</dbReference>
<dbReference type="InterPro" id="IPR002035">
    <property type="entry name" value="VWF_A"/>
</dbReference>
<feature type="domain" description="Fibronectin type-III" evidence="9">
    <location>
        <begin position="349"/>
        <end position="438"/>
    </location>
</feature>
<evidence type="ECO:0000256" key="6">
    <source>
        <dbReference type="ARBA" id="ARBA00023180"/>
    </source>
</evidence>
<feature type="domain" description="Fibronectin type-III" evidence="9">
    <location>
        <begin position="252"/>
        <end position="348"/>
    </location>
</feature>
<keyword evidence="4" id="KW-0732">Signal</keyword>
<feature type="domain" description="VWFA" evidence="8">
    <location>
        <begin position="60"/>
        <end position="232"/>
    </location>
</feature>
<dbReference type="PANTHER" id="PTHR24020:SF88">
    <property type="entry name" value="COLLAGEN ALPHA-1(VII) CHAIN"/>
    <property type="match status" value="1"/>
</dbReference>
<evidence type="ECO:0008006" key="12">
    <source>
        <dbReference type="Google" id="ProtNLM"/>
    </source>
</evidence>